<dbReference type="EMBL" id="CP038231">
    <property type="protein sequence ID" value="QDH14056.1"/>
    <property type="molecule type" value="Genomic_DNA"/>
</dbReference>
<dbReference type="Pfam" id="PF10109">
    <property type="entry name" value="Phage_TAC_7"/>
    <property type="match status" value="1"/>
</dbReference>
<dbReference type="AlphaFoldDB" id="A0A4Y6UC53"/>
<reference evidence="2 3" key="1">
    <citation type="submission" date="2019-03" db="EMBL/GenBank/DDBJ databases">
        <title>The complete genome sequence of Swingsia_sp. F3b2 LMG30590(T).</title>
        <authorList>
            <person name="Chua K.-O."/>
            <person name="Chan K.-G."/>
            <person name="See-Too W.-S."/>
        </authorList>
    </citation>
    <scope>NUCLEOTIDE SEQUENCE [LARGE SCALE GENOMIC DNA]</scope>
    <source>
        <strain evidence="2 3">F3b2</strain>
    </source>
</reference>
<dbReference type="RefSeq" id="WP_141443760.1">
    <property type="nucleotide sequence ID" value="NZ_CP038231.1"/>
</dbReference>
<gene>
    <name evidence="2" type="ORF">E3E12_07570</name>
</gene>
<proteinExistence type="predicted"/>
<dbReference type="KEGG" id="swf:E3E12_07570"/>
<evidence type="ECO:0000256" key="1">
    <source>
        <dbReference type="SAM" id="MobiDB-lite"/>
    </source>
</evidence>
<dbReference type="InterPro" id="IPR019289">
    <property type="entry name" value="Phage_tail_E/E"/>
</dbReference>
<organism evidence="2 3">
    <name type="scientific">Formicincola oecophyllae</name>
    <dbReference type="NCBI Taxonomy" id="2558361"/>
    <lineage>
        <taxon>Bacteria</taxon>
        <taxon>Pseudomonadati</taxon>
        <taxon>Pseudomonadota</taxon>
        <taxon>Alphaproteobacteria</taxon>
        <taxon>Acetobacterales</taxon>
        <taxon>Acetobacteraceae</taxon>
        <taxon>Formicincola</taxon>
    </lineage>
</organism>
<accession>A0A4Y6UC53</accession>
<name>A0A4Y6UC53_9PROT</name>
<sequence length="112" mass="12345">MSLDHPPHDHTPGNAMPPWLEVNPDHSITVRLSRPYILPDTTERSTVTLREPTVADQKAFMPSGPGANARQTAEAEARFLAALADGITPSFMDGLALRDYQRLQVAFGFFLD</sequence>
<feature type="compositionally biased region" description="Basic and acidic residues" evidence="1">
    <location>
        <begin position="1"/>
        <end position="11"/>
    </location>
</feature>
<keyword evidence="3" id="KW-1185">Reference proteome</keyword>
<evidence type="ECO:0000313" key="2">
    <source>
        <dbReference type="EMBL" id="QDH14056.1"/>
    </source>
</evidence>
<evidence type="ECO:0000313" key="3">
    <source>
        <dbReference type="Proteomes" id="UP000318709"/>
    </source>
</evidence>
<feature type="region of interest" description="Disordered" evidence="1">
    <location>
        <begin position="1"/>
        <end position="21"/>
    </location>
</feature>
<protein>
    <submittedName>
        <fullName evidence="2">Phage tail assembly protein</fullName>
    </submittedName>
</protein>
<dbReference type="Proteomes" id="UP000318709">
    <property type="component" value="Chromosome"/>
</dbReference>